<reference evidence="3" key="1">
    <citation type="submission" date="2021-09" db="EMBL/GenBank/DDBJ databases">
        <authorList>
            <consortium name="Pathogen Informatics"/>
        </authorList>
    </citation>
    <scope>NUCLEOTIDE SEQUENCE</scope>
</reference>
<feature type="non-terminal residue" evidence="3">
    <location>
        <position position="153"/>
    </location>
</feature>
<sequence>IGIIFAIVIAGILFFGLCAAIIYFGFVKRMRKSEKQRHTGNGTISRTTSILRAPTSTYTTLRNEKPPFPHQQLRSAYIPSLETPILQSPMHTQPAYVPPPPIYAVQSDYPQSQKQRRNYPNPENYPTWKGATTGSQKNIISDKYPFSFHTSSV</sequence>
<evidence type="ECO:0000256" key="2">
    <source>
        <dbReference type="SAM" id="Phobius"/>
    </source>
</evidence>
<name>A0A8J2Q993_9BILA</name>
<organism evidence="3 4">
    <name type="scientific">Cercopithifilaria johnstoni</name>
    <dbReference type="NCBI Taxonomy" id="2874296"/>
    <lineage>
        <taxon>Eukaryota</taxon>
        <taxon>Metazoa</taxon>
        <taxon>Ecdysozoa</taxon>
        <taxon>Nematoda</taxon>
        <taxon>Chromadorea</taxon>
        <taxon>Rhabditida</taxon>
        <taxon>Spirurina</taxon>
        <taxon>Spiruromorpha</taxon>
        <taxon>Filarioidea</taxon>
        <taxon>Onchocercidae</taxon>
        <taxon>Cercopithifilaria</taxon>
    </lineage>
</organism>
<feature type="region of interest" description="Disordered" evidence="1">
    <location>
        <begin position="89"/>
        <end position="134"/>
    </location>
</feature>
<dbReference type="OrthoDB" id="5858359at2759"/>
<dbReference type="EMBL" id="CAKAEH010001891">
    <property type="protein sequence ID" value="CAG9540079.1"/>
    <property type="molecule type" value="Genomic_DNA"/>
</dbReference>
<keyword evidence="2" id="KW-0812">Transmembrane</keyword>
<gene>
    <name evidence="3" type="ORF">CJOHNSTONI_LOCUS9626</name>
</gene>
<keyword evidence="2" id="KW-1133">Transmembrane helix</keyword>
<evidence type="ECO:0000256" key="1">
    <source>
        <dbReference type="SAM" id="MobiDB-lite"/>
    </source>
</evidence>
<evidence type="ECO:0000313" key="4">
    <source>
        <dbReference type="Proteomes" id="UP000746747"/>
    </source>
</evidence>
<comment type="caution">
    <text evidence="3">The sequence shown here is derived from an EMBL/GenBank/DDBJ whole genome shotgun (WGS) entry which is preliminary data.</text>
</comment>
<feature type="transmembrane region" description="Helical" evidence="2">
    <location>
        <begin position="6"/>
        <end position="27"/>
    </location>
</feature>
<protein>
    <submittedName>
        <fullName evidence="3">Uncharacterized protein</fullName>
    </submittedName>
</protein>
<dbReference type="Proteomes" id="UP000746747">
    <property type="component" value="Unassembled WGS sequence"/>
</dbReference>
<keyword evidence="4" id="KW-1185">Reference proteome</keyword>
<dbReference type="AlphaFoldDB" id="A0A8J2Q993"/>
<keyword evidence="2" id="KW-0472">Membrane</keyword>
<evidence type="ECO:0000313" key="3">
    <source>
        <dbReference type="EMBL" id="CAG9540079.1"/>
    </source>
</evidence>
<accession>A0A8J2Q993</accession>
<proteinExistence type="predicted"/>